<reference evidence="1 2" key="1">
    <citation type="submission" date="2018-11" db="EMBL/GenBank/DDBJ databases">
        <title>Sequencing the genomes of 1000 actinobacteria strains.</title>
        <authorList>
            <person name="Klenk H.-P."/>
        </authorList>
    </citation>
    <scope>NUCLEOTIDE SEQUENCE [LARGE SCALE GENOMIC DNA]</scope>
    <source>
        <strain evidence="1 2">DSM 44231</strain>
    </source>
</reference>
<gene>
    <name evidence="1" type="ORF">EDD40_5634</name>
</gene>
<evidence type="ECO:0000313" key="2">
    <source>
        <dbReference type="Proteomes" id="UP000268727"/>
    </source>
</evidence>
<accession>A0A3N1HCK0</accession>
<dbReference type="EMBL" id="RJKM01000001">
    <property type="protein sequence ID" value="ROP40228.1"/>
    <property type="molecule type" value="Genomic_DNA"/>
</dbReference>
<proteinExistence type="predicted"/>
<evidence type="ECO:0008006" key="3">
    <source>
        <dbReference type="Google" id="ProtNLM"/>
    </source>
</evidence>
<protein>
    <recommendedName>
        <fullName evidence="3">Sporulation protein</fullName>
    </recommendedName>
</protein>
<organism evidence="1 2">
    <name type="scientific">Saccharothrix texasensis</name>
    <dbReference type="NCBI Taxonomy" id="103734"/>
    <lineage>
        <taxon>Bacteria</taxon>
        <taxon>Bacillati</taxon>
        <taxon>Actinomycetota</taxon>
        <taxon>Actinomycetes</taxon>
        <taxon>Pseudonocardiales</taxon>
        <taxon>Pseudonocardiaceae</taxon>
        <taxon>Saccharothrix</taxon>
    </lineage>
</organism>
<dbReference type="RefSeq" id="WP_123745557.1">
    <property type="nucleotide sequence ID" value="NZ_RJKM01000001.1"/>
</dbReference>
<comment type="caution">
    <text evidence="1">The sequence shown here is derived from an EMBL/GenBank/DDBJ whole genome shotgun (WGS) entry which is preliminary data.</text>
</comment>
<keyword evidence="2" id="KW-1185">Reference proteome</keyword>
<dbReference type="AlphaFoldDB" id="A0A3N1HCK0"/>
<dbReference type="Proteomes" id="UP000268727">
    <property type="component" value="Unassembled WGS sequence"/>
</dbReference>
<name>A0A3N1HCK0_9PSEU</name>
<evidence type="ECO:0000313" key="1">
    <source>
        <dbReference type="EMBL" id="ROP40228.1"/>
    </source>
</evidence>
<dbReference type="OrthoDB" id="3213425at2"/>
<sequence>MGVTREPNRLLGDVMRAASVSNKGLAARVRELAARDGQTIAADHVSVKRWLDGSSPKAATQQYIALALGSKLGRPVSLEEIGFSSALQPVGPDATASAADYPASSSTAVELLGQLTAADLEDQPGLARSGWTSAATPGVITGYLFSDSLEVGDSLRSAGPAAAAIRATAAHLMDLDFKFGGGHVRRMLLFYFKTEIAPLLRQPHPGPVKRDLFSAAAEVAQLLGWSAYDAGRHAAAQRYFVQGLRLAREAGDSIIGGRLLANLSHQANYLGHHADAVKLARAAQAATGNRATPAVRSMFLAMEARALASSGQAKEFARVLTRAERFFEQHSPDNEPDWIKYFNAEELAGEAAHGFRDLGRAEETRLFAAQAIAPEATPPRTRAFIGMVTAAGALTNGSADEAVALALDAVDLAGPLQSSRYVRYLTDFYDALNKAHPKNPLVTHFAEGVLRNYPNITLGSAVMLSRVA</sequence>